<evidence type="ECO:0000313" key="2">
    <source>
        <dbReference type="EMBL" id="KAK3084323.1"/>
    </source>
</evidence>
<dbReference type="AlphaFoldDB" id="A0AA89BVR8"/>
<dbReference type="Proteomes" id="UP001186944">
    <property type="component" value="Unassembled WGS sequence"/>
</dbReference>
<reference evidence="2" key="1">
    <citation type="submission" date="2019-08" db="EMBL/GenBank/DDBJ databases">
        <title>The improved chromosome-level genome for the pearl oyster Pinctada fucata martensii using PacBio sequencing and Hi-C.</title>
        <authorList>
            <person name="Zheng Z."/>
        </authorList>
    </citation>
    <scope>NUCLEOTIDE SEQUENCE</scope>
    <source>
        <strain evidence="2">ZZ-2019</strain>
        <tissue evidence="2">Adductor muscle</tissue>
    </source>
</reference>
<organism evidence="2 3">
    <name type="scientific">Pinctada imbricata</name>
    <name type="common">Atlantic pearl-oyster</name>
    <name type="synonym">Pinctada martensii</name>
    <dbReference type="NCBI Taxonomy" id="66713"/>
    <lineage>
        <taxon>Eukaryota</taxon>
        <taxon>Metazoa</taxon>
        <taxon>Spiralia</taxon>
        <taxon>Lophotrochozoa</taxon>
        <taxon>Mollusca</taxon>
        <taxon>Bivalvia</taxon>
        <taxon>Autobranchia</taxon>
        <taxon>Pteriomorphia</taxon>
        <taxon>Pterioida</taxon>
        <taxon>Pterioidea</taxon>
        <taxon>Pteriidae</taxon>
        <taxon>Pinctada</taxon>
    </lineage>
</organism>
<sequence length="390" mass="46544">MYSPFLTQNTSQQKTSSKHFTAKDVIKTLHSKRRDQKHFTANDVIKTLHSKRRHQNTSQQKTSSKHFTAKDVIKTLHSKRRDQKHFTAKDVIKTLHSKRRHQNTSLQKTSSKHFTAKDVIKTLHSKRRHQNTSQQKTSSKHFTAKDVIKTLHSKRRHQNTSQQKTSSKTLNTKNTHTRENLRRELPRDLVKLRRFRWDDELRDLARESLIVDMDRLKNCIPDSVIFTEESVNRCVSDFSNCLTDLMYPFFEKGDNPSLDPPAAKCNDRVYSRGKYFIDKPWFNDVLKAKYRNYKSALYIFSQNKSHANHVILMEKKREYKALECTLKRQYTRSEGNMLEEMRKRNPKNFYRIFKRKKASCNVDDFEFFFFEHFRKLSEDFDETRSPVLNN</sequence>
<keyword evidence="3" id="KW-1185">Reference proteome</keyword>
<protein>
    <submittedName>
        <fullName evidence="2">Uncharacterized protein</fullName>
    </submittedName>
</protein>
<gene>
    <name evidence="2" type="ORF">FSP39_011568</name>
</gene>
<evidence type="ECO:0000256" key="1">
    <source>
        <dbReference type="SAM" id="MobiDB-lite"/>
    </source>
</evidence>
<proteinExistence type="predicted"/>
<feature type="region of interest" description="Disordered" evidence="1">
    <location>
        <begin position="151"/>
        <end position="179"/>
    </location>
</feature>
<comment type="caution">
    <text evidence="2">The sequence shown here is derived from an EMBL/GenBank/DDBJ whole genome shotgun (WGS) entry which is preliminary data.</text>
</comment>
<name>A0AA89BVR8_PINIB</name>
<dbReference type="EMBL" id="VSWD01000013">
    <property type="protein sequence ID" value="KAK3084323.1"/>
    <property type="molecule type" value="Genomic_DNA"/>
</dbReference>
<feature type="compositionally biased region" description="Low complexity" evidence="1">
    <location>
        <begin position="159"/>
        <end position="174"/>
    </location>
</feature>
<accession>A0AA89BVR8</accession>
<evidence type="ECO:0000313" key="3">
    <source>
        <dbReference type="Proteomes" id="UP001186944"/>
    </source>
</evidence>